<evidence type="ECO:0000256" key="2">
    <source>
        <dbReference type="SAM" id="MobiDB-lite"/>
    </source>
</evidence>
<keyword evidence="5" id="KW-1185">Reference proteome</keyword>
<comment type="caution">
    <text evidence="4">The sequence shown here is derived from an EMBL/GenBank/DDBJ whole genome shotgun (WGS) entry which is preliminary data.</text>
</comment>
<feature type="domain" description="TORTIFOLIA1/SINE1-2 N-terminal" evidence="3">
    <location>
        <begin position="18"/>
        <end position="289"/>
    </location>
</feature>
<dbReference type="GO" id="GO:0005874">
    <property type="term" value="C:microtubule"/>
    <property type="evidence" value="ECO:0007669"/>
    <property type="project" value="InterPro"/>
</dbReference>
<feature type="repeat" description="HEAT" evidence="1">
    <location>
        <begin position="220"/>
        <end position="256"/>
    </location>
</feature>
<proteinExistence type="predicted"/>
<dbReference type="InterPro" id="IPR057600">
    <property type="entry name" value="TORTIFOLIA1/SINE1-2_N"/>
</dbReference>
<dbReference type="InterPro" id="IPR011989">
    <property type="entry name" value="ARM-like"/>
</dbReference>
<reference evidence="4 5" key="1">
    <citation type="journal article" date="2018" name="Proc. Natl. Acad. Sci. U.S.A.">
        <title>Draft genome sequence of Camellia sinensis var. sinensis provides insights into the evolution of the tea genome and tea quality.</title>
        <authorList>
            <person name="Wei C."/>
            <person name="Yang H."/>
            <person name="Wang S."/>
            <person name="Zhao J."/>
            <person name="Liu C."/>
            <person name="Gao L."/>
            <person name="Xia E."/>
            <person name="Lu Y."/>
            <person name="Tai Y."/>
            <person name="She G."/>
            <person name="Sun J."/>
            <person name="Cao H."/>
            <person name="Tong W."/>
            <person name="Gao Q."/>
            <person name="Li Y."/>
            <person name="Deng W."/>
            <person name="Jiang X."/>
            <person name="Wang W."/>
            <person name="Chen Q."/>
            <person name="Zhang S."/>
            <person name="Li H."/>
            <person name="Wu J."/>
            <person name="Wang P."/>
            <person name="Li P."/>
            <person name="Shi C."/>
            <person name="Zheng F."/>
            <person name="Jian J."/>
            <person name="Huang B."/>
            <person name="Shan D."/>
            <person name="Shi M."/>
            <person name="Fang C."/>
            <person name="Yue Y."/>
            <person name="Li F."/>
            <person name="Li D."/>
            <person name="Wei S."/>
            <person name="Han B."/>
            <person name="Jiang C."/>
            <person name="Yin Y."/>
            <person name="Xia T."/>
            <person name="Zhang Z."/>
            <person name="Bennetzen J.L."/>
            <person name="Zhao S."/>
            <person name="Wan X."/>
        </authorList>
    </citation>
    <scope>NUCLEOTIDE SEQUENCE [LARGE SCALE GENOMIC DNA]</scope>
    <source>
        <strain evidence="5">cv. Shuchazao</strain>
        <tissue evidence="4">Leaf</tissue>
    </source>
</reference>
<dbReference type="InterPro" id="IPR033337">
    <property type="entry name" value="TORTIFOLIA1/SINE1-2"/>
</dbReference>
<dbReference type="PANTHER" id="PTHR31355">
    <property type="entry name" value="MICROTUBULE-ASSOCIATED PROTEIN TORTIFOLIA1"/>
    <property type="match status" value="1"/>
</dbReference>
<evidence type="ECO:0000313" key="5">
    <source>
        <dbReference type="Proteomes" id="UP000306102"/>
    </source>
</evidence>
<dbReference type="AlphaFoldDB" id="A0A4S4D1G3"/>
<feature type="region of interest" description="Disordered" evidence="2">
    <location>
        <begin position="289"/>
        <end position="359"/>
    </location>
</feature>
<dbReference type="InterPro" id="IPR021133">
    <property type="entry name" value="HEAT_type_2"/>
</dbReference>
<gene>
    <name evidence="4" type="ORF">TEA_002043</name>
</gene>
<dbReference type="GO" id="GO:0008017">
    <property type="term" value="F:microtubule binding"/>
    <property type="evidence" value="ECO:0007669"/>
    <property type="project" value="InterPro"/>
</dbReference>
<accession>A0A4S4D1G3</accession>
<dbReference type="STRING" id="542762.A0A4S4D1G3"/>
<dbReference type="InterPro" id="IPR016024">
    <property type="entry name" value="ARM-type_fold"/>
</dbReference>
<name>A0A4S4D1G3_CAMSN</name>
<dbReference type="PROSITE" id="PS50077">
    <property type="entry name" value="HEAT_REPEAT"/>
    <property type="match status" value="1"/>
</dbReference>
<organism evidence="4 5">
    <name type="scientific">Camellia sinensis var. sinensis</name>
    <name type="common">China tea</name>
    <dbReference type="NCBI Taxonomy" id="542762"/>
    <lineage>
        <taxon>Eukaryota</taxon>
        <taxon>Viridiplantae</taxon>
        <taxon>Streptophyta</taxon>
        <taxon>Embryophyta</taxon>
        <taxon>Tracheophyta</taxon>
        <taxon>Spermatophyta</taxon>
        <taxon>Magnoliopsida</taxon>
        <taxon>eudicotyledons</taxon>
        <taxon>Gunneridae</taxon>
        <taxon>Pentapetalae</taxon>
        <taxon>asterids</taxon>
        <taxon>Ericales</taxon>
        <taxon>Theaceae</taxon>
        <taxon>Camellia</taxon>
    </lineage>
</organism>
<dbReference type="FunFam" id="1.25.10.10:FF:000549">
    <property type="entry name" value="ARM repeat superfamily protein"/>
    <property type="match status" value="1"/>
</dbReference>
<dbReference type="Proteomes" id="UP000306102">
    <property type="component" value="Unassembled WGS sequence"/>
</dbReference>
<dbReference type="PANTHER" id="PTHR31355:SF32">
    <property type="entry name" value="TORTIFOLIA1-LIKE PROTEIN 4"/>
    <property type="match status" value="1"/>
</dbReference>
<feature type="compositionally biased region" description="Polar residues" evidence="2">
    <location>
        <begin position="328"/>
        <end position="339"/>
    </location>
</feature>
<feature type="compositionally biased region" description="Basic and acidic residues" evidence="2">
    <location>
        <begin position="289"/>
        <end position="298"/>
    </location>
</feature>
<dbReference type="Gene3D" id="1.25.10.10">
    <property type="entry name" value="Leucine-rich Repeat Variant"/>
    <property type="match status" value="1"/>
</dbReference>
<evidence type="ECO:0000256" key="1">
    <source>
        <dbReference type="PROSITE-ProRule" id="PRU00103"/>
    </source>
</evidence>
<dbReference type="EMBL" id="SDRB02013105">
    <property type="protein sequence ID" value="THF95948.1"/>
    <property type="molecule type" value="Genomic_DNA"/>
</dbReference>
<evidence type="ECO:0000259" key="3">
    <source>
        <dbReference type="Pfam" id="PF24714"/>
    </source>
</evidence>
<protein>
    <recommendedName>
        <fullName evidence="3">TORTIFOLIA1/SINE1-2 N-terminal domain-containing protein</fullName>
    </recommendedName>
</protein>
<dbReference type="SUPFAM" id="SSF48371">
    <property type="entry name" value="ARM repeat"/>
    <property type="match status" value="1"/>
</dbReference>
<evidence type="ECO:0000313" key="4">
    <source>
        <dbReference type="EMBL" id="THF95948.1"/>
    </source>
</evidence>
<sequence length="686" mass="74838">MSLSNTTTTTTTSSATSDLRQRVILCLNKLSDRDTLSVATTELESIARNLSHDSFSPFLNCLSSTDSSEKSPVRKQCVRLLGLLSAAHGDALSPHLSKMLSALLRRLRESNSAVRSACIDAVSSMASQITKPPFSSFLKPLVDSILHEQDYNLQIGSSLCLAAAIEASPDPEPEQLTKLLPKLLKLVKSDCFKAKPALLSVIGSIASVGGASNRNVLSSLVPSLVEFLSSEDWAARKAAAEALASLAVAERSLVTEFRSSCLASLESRRFDKVKIVRDTMNRTLEMWKEFPSESKSSSKGDGGVGCSPPVSRSSCDDSFETPKPKKTAPTSRLSPSDNPFATIVTKRSPSKSRDIKPSTTMFGKLDCKNSGWNIEIVVPQPSSMKVGCEDLKVNESSRDWNLKSETKRDLFGITCDEKLHKFGGLRSGSRVVPFYENDKPNVVQRNSTEDVDGNQKDVEDLNLIHKQLVQIENQQSSLLELLQRFIGSSQSGMNYLETRVNGLEKALDEISYDLAVSTGRISNTDSAGSACCILPGAEFLRPKFWRRTEGQYSSSRFSFSGRNHSLTAMNTMPNQDANAEMPKLDTPKDQHQSGVRFAASPLADTHRNLRGNLQSCSSKNLKKTNKDAEKVVKVCSVGGLDGNSLAKCVAAGNISSRKISAICTGKKYLYMYLLAFCKIVVYSVEF</sequence>
<dbReference type="Pfam" id="PF24714">
    <property type="entry name" value="TOR1L1_N"/>
    <property type="match status" value="1"/>
</dbReference>